<evidence type="ECO:0000259" key="8">
    <source>
        <dbReference type="SMART" id="SM00014"/>
    </source>
</evidence>
<keyword evidence="6 7" id="KW-0472">Membrane</keyword>
<feature type="domain" description="Phosphatidic acid phosphatase type 2/haloperoxidase" evidence="8">
    <location>
        <begin position="291"/>
        <end position="400"/>
    </location>
</feature>
<dbReference type="CDD" id="cd03392">
    <property type="entry name" value="PAP2_like_2"/>
    <property type="match status" value="1"/>
</dbReference>
<protein>
    <submittedName>
        <fullName evidence="9">Phosphatase PAP2 family protein</fullName>
    </submittedName>
</protein>
<feature type="transmembrane region" description="Helical" evidence="7">
    <location>
        <begin position="385"/>
        <end position="403"/>
    </location>
</feature>
<evidence type="ECO:0000256" key="6">
    <source>
        <dbReference type="ARBA" id="ARBA00023136"/>
    </source>
</evidence>
<dbReference type="InterPro" id="IPR000326">
    <property type="entry name" value="PAP2/HPO"/>
</dbReference>
<dbReference type="InterPro" id="IPR036938">
    <property type="entry name" value="PAP2/HPO_sf"/>
</dbReference>
<feature type="transmembrane region" description="Helical" evidence="7">
    <location>
        <begin position="333"/>
        <end position="351"/>
    </location>
</feature>
<feature type="transmembrane region" description="Helical" evidence="7">
    <location>
        <begin position="415"/>
        <end position="433"/>
    </location>
</feature>
<keyword evidence="5 7" id="KW-1133">Transmembrane helix</keyword>
<sequence length="626" mass="65510">MPLFRTAIILGLSAAVGLGHLALWPVLAAATLGAIAGDGLSFWIGNRWRDGILTVWPLRSHPDLIARSNSFFARHGGKSILIARFTPGVRAIVPVMAGVSGMSPARFFTANVVSALIWAPAHILPGAAAGFGVGLAGHASLRLVVLAAVLLGAVVAVVMLTRLLLRRVVPVLAAQRHRIVGRLREDPGSRASVLALSVLAPSDDLRPLIVLGVPLTIVAATMATLAQEVAERSGLAAADRSISLALGHLRTEPGDRLVAFITGFGDAPVIIAATAAAVVWLLWRRQLHLAIGVAVTVMISSGLATLLKGAMAIPRPTALYDGVQVYGFPSGHATGAATLMGLLVWFAWTGLGAPWRRAIPLALAGIVGAIVASRLYLSAHWPSDVAGGLLLGIGLTLCFALAFRRADVQAARPGVTVSLSLAVFLAFGAWHSARSLPQALALYAPLPVPVQTLSRVDWQTTGWATLPARRIDLGGEAEEAIVLQWAGPISGFETAAGAAGWVRATDFSLGVLTRYLDPTVPDSQLPVLPRLQDGQLPVLTMIRVAPDGQSRDVLRLWRSAMQVAGPDTANPVLLGGAETEIIRRTGKILVFPSAQDVSSPAVPDLGLSGLRRRRSDGQTVILAPPA</sequence>
<dbReference type="SMART" id="SM00014">
    <property type="entry name" value="acidPPc"/>
    <property type="match status" value="1"/>
</dbReference>
<accession>A0A4Q9G5Q5</accession>
<keyword evidence="10" id="KW-1185">Reference proteome</keyword>
<evidence type="ECO:0000256" key="2">
    <source>
        <dbReference type="ARBA" id="ARBA00010792"/>
    </source>
</evidence>
<organism evidence="9 10">
    <name type="scientific">Paracoccus subflavus</name>
    <dbReference type="NCBI Taxonomy" id="2528244"/>
    <lineage>
        <taxon>Bacteria</taxon>
        <taxon>Pseudomonadati</taxon>
        <taxon>Pseudomonadota</taxon>
        <taxon>Alphaproteobacteria</taxon>
        <taxon>Rhodobacterales</taxon>
        <taxon>Paracoccaceae</taxon>
        <taxon>Paracoccus</taxon>
    </lineage>
</organism>
<dbReference type="AlphaFoldDB" id="A0A4Q9G5Q5"/>
<evidence type="ECO:0000256" key="5">
    <source>
        <dbReference type="ARBA" id="ARBA00022989"/>
    </source>
</evidence>
<dbReference type="Pfam" id="PF14067">
    <property type="entry name" value="LssY_C"/>
    <property type="match status" value="1"/>
</dbReference>
<evidence type="ECO:0000313" key="9">
    <source>
        <dbReference type="EMBL" id="TBN41954.1"/>
    </source>
</evidence>
<keyword evidence="3" id="KW-1003">Cell membrane</keyword>
<keyword evidence="4 7" id="KW-0812">Transmembrane</keyword>
<feature type="transmembrane region" description="Helical" evidence="7">
    <location>
        <begin position="289"/>
        <end position="313"/>
    </location>
</feature>
<dbReference type="PANTHER" id="PTHR30353:SF15">
    <property type="entry name" value="INNER MEMBRANE PROTEIN YABI"/>
    <property type="match status" value="1"/>
</dbReference>
<feature type="transmembrane region" description="Helical" evidence="7">
    <location>
        <begin position="143"/>
        <end position="165"/>
    </location>
</feature>
<evidence type="ECO:0000256" key="3">
    <source>
        <dbReference type="ARBA" id="ARBA00022475"/>
    </source>
</evidence>
<comment type="similarity">
    <text evidence="2">Belongs to the DedA family.</text>
</comment>
<evidence type="ECO:0000256" key="4">
    <source>
        <dbReference type="ARBA" id="ARBA00022692"/>
    </source>
</evidence>
<dbReference type="InterPro" id="IPR032816">
    <property type="entry name" value="VTT_dom"/>
</dbReference>
<dbReference type="Pfam" id="PF01569">
    <property type="entry name" value="PAP2"/>
    <property type="match status" value="1"/>
</dbReference>
<gene>
    <name evidence="9" type="ORF">EYE42_06015</name>
</gene>
<dbReference type="Pfam" id="PF09335">
    <property type="entry name" value="VTT_dom"/>
    <property type="match status" value="1"/>
</dbReference>
<feature type="transmembrane region" description="Helical" evidence="7">
    <location>
        <begin position="358"/>
        <end position="379"/>
    </location>
</feature>
<comment type="subcellular location">
    <subcellularLocation>
        <location evidence="1">Cell membrane</location>
        <topology evidence="1">Multi-pass membrane protein</topology>
    </subcellularLocation>
</comment>
<feature type="transmembrane region" description="Helical" evidence="7">
    <location>
        <begin position="112"/>
        <end position="136"/>
    </location>
</feature>
<dbReference type="Gene3D" id="1.20.144.10">
    <property type="entry name" value="Phosphatidic acid phosphatase type 2/haloperoxidase"/>
    <property type="match status" value="1"/>
</dbReference>
<comment type="caution">
    <text evidence="9">The sequence shown here is derived from an EMBL/GenBank/DDBJ whole genome shotgun (WGS) entry which is preliminary data.</text>
</comment>
<dbReference type="EMBL" id="SISK01000003">
    <property type="protein sequence ID" value="TBN41954.1"/>
    <property type="molecule type" value="Genomic_DNA"/>
</dbReference>
<evidence type="ECO:0000256" key="7">
    <source>
        <dbReference type="SAM" id="Phobius"/>
    </source>
</evidence>
<dbReference type="InterPro" id="IPR025902">
    <property type="entry name" value="LssY-like-C_dom"/>
</dbReference>
<evidence type="ECO:0000313" key="10">
    <source>
        <dbReference type="Proteomes" id="UP000293520"/>
    </source>
</evidence>
<dbReference type="Proteomes" id="UP000293520">
    <property type="component" value="Unassembled WGS sequence"/>
</dbReference>
<reference evidence="9 10" key="1">
    <citation type="submission" date="2019-02" db="EMBL/GenBank/DDBJ databases">
        <title>Paracoccus subflavus sp. nov., isolated from marine sediment of the Pacific Ocean.</title>
        <authorList>
            <person name="Zhang G."/>
        </authorList>
    </citation>
    <scope>NUCLEOTIDE SEQUENCE [LARGE SCALE GENOMIC DNA]</scope>
    <source>
        <strain evidence="9 10">GY0581</strain>
    </source>
</reference>
<dbReference type="InterPro" id="IPR032818">
    <property type="entry name" value="DedA-like"/>
</dbReference>
<dbReference type="SUPFAM" id="SSF48317">
    <property type="entry name" value="Acid phosphatase/Vanadium-dependent haloperoxidase"/>
    <property type="match status" value="1"/>
</dbReference>
<evidence type="ECO:0000256" key="1">
    <source>
        <dbReference type="ARBA" id="ARBA00004651"/>
    </source>
</evidence>
<dbReference type="PANTHER" id="PTHR30353">
    <property type="entry name" value="INNER MEMBRANE PROTEIN DEDA-RELATED"/>
    <property type="match status" value="1"/>
</dbReference>
<dbReference type="OrthoDB" id="9801622at2"/>
<feature type="transmembrane region" description="Helical" evidence="7">
    <location>
        <begin position="257"/>
        <end position="282"/>
    </location>
</feature>
<name>A0A4Q9G5Q5_9RHOB</name>
<dbReference type="GO" id="GO:0005886">
    <property type="term" value="C:plasma membrane"/>
    <property type="evidence" value="ECO:0007669"/>
    <property type="project" value="UniProtKB-SubCell"/>
</dbReference>
<proteinExistence type="inferred from homology"/>